<keyword evidence="1" id="KW-1185">Reference proteome</keyword>
<sequence length="82" mass="9169">MVNDIAAKNLTDQLTTPPRKKRIITLCSLKDWTQFVQGSSDDEEEACKETNISLTVTTYNVCCDDTNTIFEENSFAFGPITS</sequence>
<proteinExistence type="predicted"/>
<evidence type="ECO:0000313" key="2">
    <source>
        <dbReference type="WBParaSite" id="nRc.2.0.1.t03259-RA"/>
    </source>
</evidence>
<evidence type="ECO:0000313" key="1">
    <source>
        <dbReference type="Proteomes" id="UP000887565"/>
    </source>
</evidence>
<organism evidence="1 2">
    <name type="scientific">Romanomermis culicivorax</name>
    <name type="common">Nematode worm</name>
    <dbReference type="NCBI Taxonomy" id="13658"/>
    <lineage>
        <taxon>Eukaryota</taxon>
        <taxon>Metazoa</taxon>
        <taxon>Ecdysozoa</taxon>
        <taxon>Nematoda</taxon>
        <taxon>Enoplea</taxon>
        <taxon>Dorylaimia</taxon>
        <taxon>Mermithida</taxon>
        <taxon>Mermithoidea</taxon>
        <taxon>Mermithidae</taxon>
        <taxon>Romanomermis</taxon>
    </lineage>
</organism>
<dbReference type="Proteomes" id="UP000887565">
    <property type="component" value="Unplaced"/>
</dbReference>
<reference evidence="2" key="1">
    <citation type="submission" date="2022-11" db="UniProtKB">
        <authorList>
            <consortium name="WormBaseParasite"/>
        </authorList>
    </citation>
    <scope>IDENTIFICATION</scope>
</reference>
<accession>A0A915HNH5</accession>
<dbReference type="AlphaFoldDB" id="A0A915HNH5"/>
<dbReference type="WBParaSite" id="nRc.2.0.1.t03259-RA">
    <property type="protein sequence ID" value="nRc.2.0.1.t03259-RA"/>
    <property type="gene ID" value="nRc.2.0.1.g03259"/>
</dbReference>
<protein>
    <submittedName>
        <fullName evidence="2">Uncharacterized protein</fullName>
    </submittedName>
</protein>
<name>A0A915HNH5_ROMCU</name>